<reference evidence="4" key="1">
    <citation type="submission" date="2022-11" db="EMBL/GenBank/DDBJ databases">
        <title>Description of Microcella daejonensis nov. sp, isolated from riverside soil.</title>
        <authorList>
            <person name="Molina K.M."/>
            <person name="Kim S.B."/>
        </authorList>
    </citation>
    <scope>NUCLEOTIDE SEQUENCE</scope>
    <source>
        <strain evidence="4">MMS21-STM12</strain>
    </source>
</reference>
<evidence type="ECO:0000259" key="3">
    <source>
        <dbReference type="Pfam" id="PF00085"/>
    </source>
</evidence>
<dbReference type="Proteomes" id="UP001164706">
    <property type="component" value="Chromosome"/>
</dbReference>
<evidence type="ECO:0000256" key="2">
    <source>
        <dbReference type="SAM" id="SignalP"/>
    </source>
</evidence>
<dbReference type="CDD" id="cd02947">
    <property type="entry name" value="TRX_family"/>
    <property type="match status" value="1"/>
</dbReference>
<dbReference type="Pfam" id="PF00085">
    <property type="entry name" value="Thioredoxin"/>
    <property type="match status" value="1"/>
</dbReference>
<dbReference type="PROSITE" id="PS51257">
    <property type="entry name" value="PROKAR_LIPOPROTEIN"/>
    <property type="match status" value="1"/>
</dbReference>
<evidence type="ECO:0000256" key="1">
    <source>
        <dbReference type="SAM" id="MobiDB-lite"/>
    </source>
</evidence>
<dbReference type="SUPFAM" id="SSF52833">
    <property type="entry name" value="Thioredoxin-like"/>
    <property type="match status" value="1"/>
</dbReference>
<dbReference type="RefSeq" id="WP_267781913.1">
    <property type="nucleotide sequence ID" value="NZ_CP113089.1"/>
</dbReference>
<dbReference type="EMBL" id="CP113089">
    <property type="protein sequence ID" value="WAB82065.1"/>
    <property type="molecule type" value="Genomic_DNA"/>
</dbReference>
<evidence type="ECO:0000313" key="4">
    <source>
        <dbReference type="EMBL" id="WAB82065.1"/>
    </source>
</evidence>
<feature type="domain" description="Thioredoxin" evidence="3">
    <location>
        <begin position="73"/>
        <end position="134"/>
    </location>
</feature>
<accession>A0A9E8MLY3</accession>
<protein>
    <submittedName>
        <fullName evidence="4">Thioredoxin family protein</fullName>
    </submittedName>
</protein>
<dbReference type="AlphaFoldDB" id="A0A9E8MLY3"/>
<feature type="signal peptide" evidence="2">
    <location>
        <begin position="1"/>
        <end position="22"/>
    </location>
</feature>
<feature type="region of interest" description="Disordered" evidence="1">
    <location>
        <begin position="28"/>
        <end position="58"/>
    </location>
</feature>
<dbReference type="InterPro" id="IPR013766">
    <property type="entry name" value="Thioredoxin_domain"/>
</dbReference>
<feature type="compositionally biased region" description="Acidic residues" evidence="1">
    <location>
        <begin position="34"/>
        <end position="55"/>
    </location>
</feature>
<dbReference type="KEGG" id="mdb:OVN18_03390"/>
<gene>
    <name evidence="4" type="ORF">OVN18_03390</name>
</gene>
<name>A0A9E8MLY3_9MICO</name>
<organism evidence="4 5">
    <name type="scientific">Microcella daejeonensis</name>
    <dbReference type="NCBI Taxonomy" id="2994971"/>
    <lineage>
        <taxon>Bacteria</taxon>
        <taxon>Bacillati</taxon>
        <taxon>Actinomycetota</taxon>
        <taxon>Actinomycetes</taxon>
        <taxon>Micrococcales</taxon>
        <taxon>Microbacteriaceae</taxon>
        <taxon>Microcella</taxon>
    </lineage>
</organism>
<evidence type="ECO:0000313" key="5">
    <source>
        <dbReference type="Proteomes" id="UP001164706"/>
    </source>
</evidence>
<feature type="chain" id="PRO_5039463157" evidence="2">
    <location>
        <begin position="23"/>
        <end position="162"/>
    </location>
</feature>
<keyword evidence="2" id="KW-0732">Signal</keyword>
<keyword evidence="5" id="KW-1185">Reference proteome</keyword>
<proteinExistence type="predicted"/>
<dbReference type="InterPro" id="IPR036249">
    <property type="entry name" value="Thioredoxin-like_sf"/>
</dbReference>
<dbReference type="Gene3D" id="3.40.30.10">
    <property type="entry name" value="Glutaredoxin"/>
    <property type="match status" value="1"/>
</dbReference>
<sequence>MITRAALPALLAVAALALGGCAATPADTMAADESMTDEAMDEESMDDEAMDDGSMDDAASSPGAYVDYREGVIAETAGDKVLFFHAPWCTQCRQLEQSILSEGIPDGTTIIKVDFDSETELRQRYGVTLQTTVVHIDDEGEALGSTVLYDEPTIDALLASAP</sequence>